<accession>A0ABV0ZQ35</accession>
<protein>
    <submittedName>
        <fullName evidence="2">Protein PTHB1</fullName>
    </submittedName>
</protein>
<feature type="domain" description="PTHB1 N-terminal" evidence="1">
    <location>
        <begin position="6"/>
        <end position="126"/>
    </location>
</feature>
<sequence length="158" mass="17650">MFKYLTDKIVVGSYMGMLRIFSPNANKLSDEGSADAQLLEVQLQNAIIQVEVGKFVSCSEVLHLAVLHPRKLSVYSVSGTAGNVEHGDQYQLKLVYEHNLQRTACNMTYGTFGGVTGSPLICLVSIYVLVSTVCKVYRFSLYVKLEFICGHIHDYFTR</sequence>
<dbReference type="Pfam" id="PF14727">
    <property type="entry name" value="PHTB1_N"/>
    <property type="match status" value="1"/>
</dbReference>
<dbReference type="EMBL" id="JAHRIP010068529">
    <property type="protein sequence ID" value="MEQ2308260.1"/>
    <property type="molecule type" value="Genomic_DNA"/>
</dbReference>
<reference evidence="2 3" key="1">
    <citation type="submission" date="2021-06" db="EMBL/GenBank/DDBJ databases">
        <authorList>
            <person name="Palmer J.M."/>
        </authorList>
    </citation>
    <scope>NUCLEOTIDE SEQUENCE [LARGE SCALE GENOMIC DNA]</scope>
    <source>
        <strain evidence="2 3">AS_MEX2019</strain>
        <tissue evidence="2">Muscle</tissue>
    </source>
</reference>
<dbReference type="InterPro" id="IPR028073">
    <property type="entry name" value="PHTB1_N_dom"/>
</dbReference>
<name>A0ABV0ZQ35_9TELE</name>
<dbReference type="PANTHER" id="PTHR20991">
    <property type="entry name" value="PARATHYROID HORMONE-RESPONSIVE B1 GENE"/>
    <property type="match status" value="1"/>
</dbReference>
<gene>
    <name evidence="2" type="primary">BBS9_1</name>
    <name evidence="2" type="ORF">AMECASPLE_026408</name>
</gene>
<proteinExistence type="predicted"/>
<organism evidence="2 3">
    <name type="scientific">Ameca splendens</name>
    <dbReference type="NCBI Taxonomy" id="208324"/>
    <lineage>
        <taxon>Eukaryota</taxon>
        <taxon>Metazoa</taxon>
        <taxon>Chordata</taxon>
        <taxon>Craniata</taxon>
        <taxon>Vertebrata</taxon>
        <taxon>Euteleostomi</taxon>
        <taxon>Actinopterygii</taxon>
        <taxon>Neopterygii</taxon>
        <taxon>Teleostei</taxon>
        <taxon>Neoteleostei</taxon>
        <taxon>Acanthomorphata</taxon>
        <taxon>Ovalentaria</taxon>
        <taxon>Atherinomorphae</taxon>
        <taxon>Cyprinodontiformes</taxon>
        <taxon>Goodeidae</taxon>
        <taxon>Ameca</taxon>
    </lineage>
</organism>
<dbReference type="InterPro" id="IPR026511">
    <property type="entry name" value="PTHB1"/>
</dbReference>
<keyword evidence="3" id="KW-1185">Reference proteome</keyword>
<dbReference type="Proteomes" id="UP001469553">
    <property type="component" value="Unassembled WGS sequence"/>
</dbReference>
<evidence type="ECO:0000313" key="3">
    <source>
        <dbReference type="Proteomes" id="UP001469553"/>
    </source>
</evidence>
<comment type="caution">
    <text evidence="2">The sequence shown here is derived from an EMBL/GenBank/DDBJ whole genome shotgun (WGS) entry which is preliminary data.</text>
</comment>
<dbReference type="PANTHER" id="PTHR20991:SF0">
    <property type="entry name" value="PROTEIN PTHB1"/>
    <property type="match status" value="1"/>
</dbReference>
<evidence type="ECO:0000259" key="1">
    <source>
        <dbReference type="Pfam" id="PF14727"/>
    </source>
</evidence>
<evidence type="ECO:0000313" key="2">
    <source>
        <dbReference type="EMBL" id="MEQ2308260.1"/>
    </source>
</evidence>